<sequence>MLDACSLPPTVFAPCGELMHYEPTWRRVPRKQAVFIIGLILTTLLTCSLIIAFVRPSHCGHVEEGLDFHQDVTVTPPPKAIATNGEPFPWNDVRLPDFIVPLRYSVVLHPNLTTLLLRGQMEVVFAVQKETNFIVFHGKDVTLTVVMVRDKNMREIMTTRMLYYPYHRQIYIELKNYLMPGNNYSLALRYEDMVRTDLEGLYISSYKSPGGVKRLSHWRCCCCRPARKRLLRNINGEKWREG</sequence>
<keyword evidence="3" id="KW-0031">Aminopeptidase</keyword>
<dbReference type="PANTHER" id="PTHR11533:SF299">
    <property type="entry name" value="AMINOPEPTIDASE"/>
    <property type="match status" value="1"/>
</dbReference>
<dbReference type="GO" id="GO:0005737">
    <property type="term" value="C:cytoplasm"/>
    <property type="evidence" value="ECO:0007669"/>
    <property type="project" value="TreeGrafter"/>
</dbReference>
<dbReference type="GO" id="GO:0005615">
    <property type="term" value="C:extracellular space"/>
    <property type="evidence" value="ECO:0007669"/>
    <property type="project" value="TreeGrafter"/>
</dbReference>
<evidence type="ECO:0000313" key="4">
    <source>
        <dbReference type="Proteomes" id="UP000076858"/>
    </source>
</evidence>
<dbReference type="SUPFAM" id="SSF63737">
    <property type="entry name" value="Leukotriene A4 hydrolase N-terminal domain"/>
    <property type="match status" value="1"/>
</dbReference>
<dbReference type="InterPro" id="IPR045357">
    <property type="entry name" value="Aminopeptidase_N-like_N"/>
</dbReference>
<dbReference type="AlphaFoldDB" id="A0A164MTE6"/>
<keyword evidence="3" id="KW-0645">Protease</keyword>
<dbReference type="GO" id="GO:0043171">
    <property type="term" value="P:peptide catabolic process"/>
    <property type="evidence" value="ECO:0007669"/>
    <property type="project" value="TreeGrafter"/>
</dbReference>
<dbReference type="GO" id="GO:0008270">
    <property type="term" value="F:zinc ion binding"/>
    <property type="evidence" value="ECO:0007669"/>
    <property type="project" value="TreeGrafter"/>
</dbReference>
<dbReference type="InterPro" id="IPR050344">
    <property type="entry name" value="Peptidase_M1_aminopeptidases"/>
</dbReference>
<dbReference type="GO" id="GO:0006508">
    <property type="term" value="P:proteolysis"/>
    <property type="evidence" value="ECO:0007669"/>
    <property type="project" value="TreeGrafter"/>
</dbReference>
<name>A0A164MTE6_9CRUS</name>
<keyword evidence="3" id="KW-0378">Hydrolase</keyword>
<feature type="domain" description="Aminopeptidase N-like N-terminal" evidence="2">
    <location>
        <begin position="100"/>
        <end position="213"/>
    </location>
</feature>
<dbReference type="Pfam" id="PF17900">
    <property type="entry name" value="Peptidase_M1_N"/>
    <property type="match status" value="1"/>
</dbReference>
<reference evidence="3 4" key="1">
    <citation type="submission" date="2016-03" db="EMBL/GenBank/DDBJ databases">
        <title>EvidentialGene: Evidence-directed Construction of Genes on Genomes.</title>
        <authorList>
            <person name="Gilbert D.G."/>
            <person name="Choi J.-H."/>
            <person name="Mockaitis K."/>
            <person name="Colbourne J."/>
            <person name="Pfrender M."/>
        </authorList>
    </citation>
    <scope>NUCLEOTIDE SEQUENCE [LARGE SCALE GENOMIC DNA]</scope>
    <source>
        <strain evidence="3 4">Xinb3</strain>
        <tissue evidence="3">Complete organism</tissue>
    </source>
</reference>
<evidence type="ECO:0000313" key="3">
    <source>
        <dbReference type="EMBL" id="KZS05342.1"/>
    </source>
</evidence>
<comment type="caution">
    <text evidence="3">The sequence shown here is derived from an EMBL/GenBank/DDBJ whole genome shotgun (WGS) entry which is preliminary data.</text>
</comment>
<organism evidence="3 4">
    <name type="scientific">Daphnia magna</name>
    <dbReference type="NCBI Taxonomy" id="35525"/>
    <lineage>
        <taxon>Eukaryota</taxon>
        <taxon>Metazoa</taxon>
        <taxon>Ecdysozoa</taxon>
        <taxon>Arthropoda</taxon>
        <taxon>Crustacea</taxon>
        <taxon>Branchiopoda</taxon>
        <taxon>Diplostraca</taxon>
        <taxon>Cladocera</taxon>
        <taxon>Anomopoda</taxon>
        <taxon>Daphniidae</taxon>
        <taxon>Daphnia</taxon>
    </lineage>
</organism>
<dbReference type="GO" id="GO:0016020">
    <property type="term" value="C:membrane"/>
    <property type="evidence" value="ECO:0007669"/>
    <property type="project" value="TreeGrafter"/>
</dbReference>
<dbReference type="EMBL" id="LRGB01002958">
    <property type="protein sequence ID" value="KZS05342.1"/>
    <property type="molecule type" value="Genomic_DNA"/>
</dbReference>
<keyword evidence="1" id="KW-0812">Transmembrane</keyword>
<dbReference type="InterPro" id="IPR042097">
    <property type="entry name" value="Aminopeptidase_N-like_N_sf"/>
</dbReference>
<protein>
    <submittedName>
        <fullName evidence="3">Endoplasmic reticulum aminopeptidase 2</fullName>
    </submittedName>
</protein>
<proteinExistence type="predicted"/>
<evidence type="ECO:0000256" key="1">
    <source>
        <dbReference type="SAM" id="Phobius"/>
    </source>
</evidence>
<dbReference type="STRING" id="35525.A0A164MTE6"/>
<dbReference type="GO" id="GO:0042277">
    <property type="term" value="F:peptide binding"/>
    <property type="evidence" value="ECO:0007669"/>
    <property type="project" value="TreeGrafter"/>
</dbReference>
<keyword evidence="1" id="KW-0472">Membrane</keyword>
<gene>
    <name evidence="3" type="ORF">APZ42_031500</name>
</gene>
<dbReference type="Proteomes" id="UP000076858">
    <property type="component" value="Unassembled WGS sequence"/>
</dbReference>
<dbReference type="Gene3D" id="2.60.40.1730">
    <property type="entry name" value="tricorn interacting facor f3 domain"/>
    <property type="match status" value="1"/>
</dbReference>
<feature type="transmembrane region" description="Helical" evidence="1">
    <location>
        <begin position="33"/>
        <end position="54"/>
    </location>
</feature>
<keyword evidence="1" id="KW-1133">Transmembrane helix</keyword>
<dbReference type="PANTHER" id="PTHR11533">
    <property type="entry name" value="PROTEASE M1 ZINC METALLOPROTEASE"/>
    <property type="match status" value="1"/>
</dbReference>
<accession>A0A164MTE6</accession>
<evidence type="ECO:0000259" key="2">
    <source>
        <dbReference type="Pfam" id="PF17900"/>
    </source>
</evidence>
<dbReference type="GO" id="GO:0070006">
    <property type="term" value="F:metalloaminopeptidase activity"/>
    <property type="evidence" value="ECO:0007669"/>
    <property type="project" value="TreeGrafter"/>
</dbReference>
<keyword evidence="4" id="KW-1185">Reference proteome</keyword>